<feature type="transmembrane region" description="Helical" evidence="8">
    <location>
        <begin position="431"/>
        <end position="452"/>
    </location>
</feature>
<evidence type="ECO:0000256" key="7">
    <source>
        <dbReference type="SAM" id="MobiDB-lite"/>
    </source>
</evidence>
<feature type="transmembrane region" description="Helical" evidence="8">
    <location>
        <begin position="377"/>
        <end position="395"/>
    </location>
</feature>
<feature type="transmembrane region" description="Helical" evidence="8">
    <location>
        <begin position="315"/>
        <end position="335"/>
    </location>
</feature>
<dbReference type="Pfam" id="PF13440">
    <property type="entry name" value="Polysacc_synt_3"/>
    <property type="match status" value="1"/>
</dbReference>
<feature type="transmembrane region" description="Helical" evidence="8">
    <location>
        <begin position="198"/>
        <end position="218"/>
    </location>
</feature>
<keyword evidence="10" id="KW-1185">Reference proteome</keyword>
<feature type="transmembrane region" description="Helical" evidence="8">
    <location>
        <begin position="464"/>
        <end position="484"/>
    </location>
</feature>
<feature type="transmembrane region" description="Helical" evidence="8">
    <location>
        <begin position="101"/>
        <end position="125"/>
    </location>
</feature>
<dbReference type="CDD" id="cd13127">
    <property type="entry name" value="MATE_tuaB_like"/>
    <property type="match status" value="1"/>
</dbReference>
<evidence type="ECO:0000256" key="5">
    <source>
        <dbReference type="ARBA" id="ARBA00022989"/>
    </source>
</evidence>
<evidence type="ECO:0000256" key="8">
    <source>
        <dbReference type="SAM" id="Phobius"/>
    </source>
</evidence>
<reference evidence="9 10" key="1">
    <citation type="submission" date="2020-07" db="EMBL/GenBank/DDBJ databases">
        <title>Sequencing the genomes of 1000 actinobacteria strains.</title>
        <authorList>
            <person name="Klenk H.-P."/>
        </authorList>
    </citation>
    <scope>NUCLEOTIDE SEQUENCE [LARGE SCALE GENOMIC DNA]</scope>
    <source>
        <strain evidence="9 10">DSM 22083</strain>
    </source>
</reference>
<dbReference type="GO" id="GO:0005886">
    <property type="term" value="C:plasma membrane"/>
    <property type="evidence" value="ECO:0007669"/>
    <property type="project" value="UniProtKB-SubCell"/>
</dbReference>
<keyword evidence="4 8" id="KW-0812">Transmembrane</keyword>
<dbReference type="PANTHER" id="PTHR30250:SF10">
    <property type="entry name" value="LIPOPOLYSACCHARIDE BIOSYNTHESIS PROTEIN WZXC"/>
    <property type="match status" value="1"/>
</dbReference>
<feature type="transmembrane region" description="Helical" evidence="8">
    <location>
        <begin position="347"/>
        <end position="365"/>
    </location>
</feature>
<evidence type="ECO:0000256" key="2">
    <source>
        <dbReference type="ARBA" id="ARBA00007430"/>
    </source>
</evidence>
<feature type="transmembrane region" description="Helical" evidence="8">
    <location>
        <begin position="131"/>
        <end position="151"/>
    </location>
</feature>
<sequence>MTAQDDGPEATAEERTETSGRGLGGIAARSAVVTMTGQLAKIIIQLVSVIILARLLTPYDYGLLAMVMAVVGVADVFRDFGLSSAAVQAKQLSRAQRDNLFWVNTLTGLILLVVIIAAGPLLALFYRQPELTMISAVVGFSFLFSGLATQYRADLQRRLLFTRLTVADVGSPLVALGVAIGLALGGAGYWALVGQQVVQFLANLIMVVIAAGWLPRWWRRDAPVRPFLAFGGNLAGGQLIHYLGANFDALLIGARFGANPLGLYNRGFQLLMRPLGQLRAPLTSVALPVLSRLTDDERRYGEYLRIGQRAMGYTLVLGLGLVIGAVDPVVAIFLGDQWTGVAPIMRWLALCGIFETLAFVGYWTYVSKGLVRKLLHFTIMSTALKIIGISIGSLWGVEGVAAGFALAEVASWPLSFAWLRRSSGLDVVPLIINGLRIVAVSLAIAAATWLVSQQLAGAGDWARLGAAVGVAVVVAAASLAVPSVRRDVASVVRSARLGFR</sequence>
<feature type="transmembrane region" description="Helical" evidence="8">
    <location>
        <begin position="39"/>
        <end position="56"/>
    </location>
</feature>
<keyword evidence="5 8" id="KW-1133">Transmembrane helix</keyword>
<keyword evidence="3" id="KW-1003">Cell membrane</keyword>
<comment type="similarity">
    <text evidence="2">Belongs to the polysaccharide synthase family.</text>
</comment>
<evidence type="ECO:0000256" key="1">
    <source>
        <dbReference type="ARBA" id="ARBA00004651"/>
    </source>
</evidence>
<evidence type="ECO:0000256" key="6">
    <source>
        <dbReference type="ARBA" id="ARBA00023136"/>
    </source>
</evidence>
<dbReference type="Proteomes" id="UP000569914">
    <property type="component" value="Unassembled WGS sequence"/>
</dbReference>
<protein>
    <submittedName>
        <fullName evidence="9">PST family polysaccharide transporter</fullName>
    </submittedName>
</protein>
<feature type="region of interest" description="Disordered" evidence="7">
    <location>
        <begin position="1"/>
        <end position="21"/>
    </location>
</feature>
<proteinExistence type="inferred from homology"/>
<evidence type="ECO:0000313" key="9">
    <source>
        <dbReference type="EMBL" id="NYE73001.1"/>
    </source>
</evidence>
<dbReference type="InterPro" id="IPR050833">
    <property type="entry name" value="Poly_Biosynth_Transport"/>
</dbReference>
<evidence type="ECO:0000313" key="10">
    <source>
        <dbReference type="Proteomes" id="UP000569914"/>
    </source>
</evidence>
<organism evidence="9 10">
    <name type="scientific">Microlunatus parietis</name>
    <dbReference type="NCBI Taxonomy" id="682979"/>
    <lineage>
        <taxon>Bacteria</taxon>
        <taxon>Bacillati</taxon>
        <taxon>Actinomycetota</taxon>
        <taxon>Actinomycetes</taxon>
        <taxon>Propionibacteriales</taxon>
        <taxon>Propionibacteriaceae</taxon>
        <taxon>Microlunatus</taxon>
    </lineage>
</organism>
<keyword evidence="6 8" id="KW-0472">Membrane</keyword>
<dbReference type="AlphaFoldDB" id="A0A7Y9I9U6"/>
<feature type="transmembrane region" description="Helical" evidence="8">
    <location>
        <begin position="401"/>
        <end position="419"/>
    </location>
</feature>
<comment type="caution">
    <text evidence="9">The sequence shown here is derived from an EMBL/GenBank/DDBJ whole genome shotgun (WGS) entry which is preliminary data.</text>
</comment>
<evidence type="ECO:0000256" key="4">
    <source>
        <dbReference type="ARBA" id="ARBA00022692"/>
    </source>
</evidence>
<gene>
    <name evidence="9" type="ORF">BKA15_004330</name>
</gene>
<dbReference type="PANTHER" id="PTHR30250">
    <property type="entry name" value="PST FAMILY PREDICTED COLANIC ACID TRANSPORTER"/>
    <property type="match status" value="1"/>
</dbReference>
<accession>A0A7Y9I9U6</accession>
<comment type="subcellular location">
    <subcellularLocation>
        <location evidence="1">Cell membrane</location>
        <topology evidence="1">Multi-pass membrane protein</topology>
    </subcellularLocation>
</comment>
<name>A0A7Y9I9U6_9ACTN</name>
<dbReference type="RefSeq" id="WP_179754184.1">
    <property type="nucleotide sequence ID" value="NZ_JACCBU010000001.1"/>
</dbReference>
<feature type="transmembrane region" description="Helical" evidence="8">
    <location>
        <begin position="172"/>
        <end position="192"/>
    </location>
</feature>
<dbReference type="EMBL" id="JACCBU010000001">
    <property type="protein sequence ID" value="NYE73001.1"/>
    <property type="molecule type" value="Genomic_DNA"/>
</dbReference>
<evidence type="ECO:0000256" key="3">
    <source>
        <dbReference type="ARBA" id="ARBA00022475"/>
    </source>
</evidence>